<evidence type="ECO:0000313" key="9">
    <source>
        <dbReference type="Proteomes" id="UP001316803"/>
    </source>
</evidence>
<dbReference type="PROSITE" id="PS50082">
    <property type="entry name" value="WD_REPEATS_2"/>
    <property type="match status" value="1"/>
</dbReference>
<name>A0AAN8I5H4_9EURO</name>
<evidence type="ECO:0000256" key="2">
    <source>
        <dbReference type="ARBA" id="ARBA00022574"/>
    </source>
</evidence>
<feature type="compositionally biased region" description="Basic and acidic residues" evidence="6">
    <location>
        <begin position="624"/>
        <end position="633"/>
    </location>
</feature>
<comment type="caution">
    <text evidence="8">The sequence shown here is derived from an EMBL/GenBank/DDBJ whole genome shotgun (WGS) entry which is preliminary data.</text>
</comment>
<dbReference type="Proteomes" id="UP001316803">
    <property type="component" value="Unassembled WGS sequence"/>
</dbReference>
<feature type="region of interest" description="Disordered" evidence="6">
    <location>
        <begin position="118"/>
        <end position="180"/>
    </location>
</feature>
<reference evidence="8 9" key="1">
    <citation type="submission" date="2022-12" db="EMBL/GenBank/DDBJ databases">
        <title>Genomic features and morphological characterization of a novel Knufia sp. strain isolated from spacecraft assembly facility.</title>
        <authorList>
            <person name="Teixeira M."/>
            <person name="Chander A.M."/>
            <person name="Stajich J.E."/>
            <person name="Venkateswaran K."/>
        </authorList>
    </citation>
    <scope>NUCLEOTIDE SEQUENCE [LARGE SCALE GENOMIC DNA]</scope>
    <source>
        <strain evidence="8 9">FJI-L2-BK-P2</strain>
    </source>
</reference>
<dbReference type="Gene3D" id="1.20.960.30">
    <property type="match status" value="1"/>
</dbReference>
<dbReference type="InterPro" id="IPR045183">
    <property type="entry name" value="Ebi-like"/>
</dbReference>
<dbReference type="SMART" id="SM00320">
    <property type="entry name" value="WD40"/>
    <property type="match status" value="4"/>
</dbReference>
<evidence type="ECO:0000313" key="8">
    <source>
        <dbReference type="EMBL" id="KAK5950406.1"/>
    </source>
</evidence>
<evidence type="ECO:0000256" key="5">
    <source>
        <dbReference type="PROSITE-ProRule" id="PRU00221"/>
    </source>
</evidence>
<dbReference type="SUPFAM" id="SSF50978">
    <property type="entry name" value="WD40 repeat-like"/>
    <property type="match status" value="1"/>
</dbReference>
<proteinExistence type="predicted"/>
<dbReference type="SMART" id="SM00667">
    <property type="entry name" value="LisH"/>
    <property type="match status" value="1"/>
</dbReference>
<evidence type="ECO:0000256" key="3">
    <source>
        <dbReference type="ARBA" id="ARBA00022737"/>
    </source>
</evidence>
<dbReference type="Pfam" id="PF12894">
    <property type="entry name" value="ANAPC4_WD40"/>
    <property type="match status" value="1"/>
</dbReference>
<dbReference type="PROSITE" id="PS50896">
    <property type="entry name" value="LISH"/>
    <property type="match status" value="1"/>
</dbReference>
<dbReference type="InterPro" id="IPR036322">
    <property type="entry name" value="WD40_repeat_dom_sf"/>
</dbReference>
<dbReference type="InterPro" id="IPR015943">
    <property type="entry name" value="WD40/YVTN_repeat-like_dom_sf"/>
</dbReference>
<organism evidence="8 9">
    <name type="scientific">Knufia fluminis</name>
    <dbReference type="NCBI Taxonomy" id="191047"/>
    <lineage>
        <taxon>Eukaryota</taxon>
        <taxon>Fungi</taxon>
        <taxon>Dikarya</taxon>
        <taxon>Ascomycota</taxon>
        <taxon>Pezizomycotina</taxon>
        <taxon>Eurotiomycetes</taxon>
        <taxon>Chaetothyriomycetidae</taxon>
        <taxon>Chaetothyriales</taxon>
        <taxon>Trichomeriaceae</taxon>
        <taxon>Knufia</taxon>
    </lineage>
</organism>
<dbReference type="Pfam" id="PF08513">
    <property type="entry name" value="LisH"/>
    <property type="match status" value="1"/>
</dbReference>
<evidence type="ECO:0000256" key="1">
    <source>
        <dbReference type="ARBA" id="ARBA00004123"/>
    </source>
</evidence>
<gene>
    <name evidence="8" type="ORF">OHC33_008625</name>
</gene>
<dbReference type="InterPro" id="IPR024977">
    <property type="entry name" value="Apc4-like_WD40_dom"/>
</dbReference>
<evidence type="ECO:0000256" key="4">
    <source>
        <dbReference type="ARBA" id="ARBA00023242"/>
    </source>
</evidence>
<dbReference type="Gene3D" id="2.130.10.10">
    <property type="entry name" value="YVTN repeat-like/Quinoprotein amine dehydrogenase"/>
    <property type="match status" value="1"/>
</dbReference>
<sequence length="680" mass="72787">MDAEAIPINVAHTPPPLSSDQLNYLIWRYLQEAGYADAAVKLQRDWKVDTETLTFARHIKGRALVNLVQKGLRYHHLSLTFDENGQQTKPLVPSMFFFGPESAPADTVPAQKEALLKGNDLTRGVSPASTVATASRLKPRETASVAPDELTPQAAKRGRKPTQSVAADRNGTSARKVSGATEPEAINGHAHQQPDVTSPQMVEDTVDDAPMTNGNHDGRMDVDHDARAESADVMMEEQVEEPPAPLIPTLTNGESVAVQVAPAKVTNLGSTSAILSLDSPQSIRGAAWRPGDAATLVAQSDTYCGSWNLSGQSLLPDSVKPLPSSFFPRDEIGLVTTTAWNTDGSVLAVATWSEEESHIHLFDGQDLTLVETLPASQKAVTLLKWHTSGSRLVGIAPSEDNGRAGDGVPASTLLSWDLTLGPGLSGPSSLALPAAVLDFDCATGYDNNGVYAAGEDAVYDCQGLDEMSISQQWTSPSGHAGEEWTFIRCAQLQSEGNVIISAASDTATIWLPERGVLKESVHAAPLTGLEVRPRGYPVNGSYRALEFATSSEDGSIKIWELVDNGVDITCLHQLRSEPLVPMMSLSYSVDGSCLAGASYNTARIWNAQYSYNLMASWEGSEPEWRGSSIKDDDQASAAGRSSINGDGGPLSAHHTLDWHSDSKRLAFGLGSQVVLINFQR</sequence>
<dbReference type="GO" id="GO:0006357">
    <property type="term" value="P:regulation of transcription by RNA polymerase II"/>
    <property type="evidence" value="ECO:0007669"/>
    <property type="project" value="TreeGrafter"/>
</dbReference>
<comment type="subcellular location">
    <subcellularLocation>
        <location evidence="1">Nucleus</location>
    </subcellularLocation>
</comment>
<keyword evidence="4" id="KW-0539">Nucleus</keyword>
<feature type="domain" description="Anaphase-promoting complex subunit 4-like WD40" evidence="7">
    <location>
        <begin position="333"/>
        <end position="386"/>
    </location>
</feature>
<protein>
    <recommendedName>
        <fullName evidence="7">Anaphase-promoting complex subunit 4-like WD40 domain-containing protein</fullName>
    </recommendedName>
</protein>
<feature type="compositionally biased region" description="Polar residues" evidence="6">
    <location>
        <begin position="161"/>
        <end position="175"/>
    </location>
</feature>
<dbReference type="PANTHER" id="PTHR22846:SF2">
    <property type="entry name" value="F-BOX-LIKE_WD REPEAT-CONTAINING PROTEIN EBI"/>
    <property type="match status" value="1"/>
</dbReference>
<accession>A0AAN8I5H4</accession>
<feature type="repeat" description="WD" evidence="5">
    <location>
        <begin position="547"/>
        <end position="561"/>
    </location>
</feature>
<evidence type="ECO:0000259" key="7">
    <source>
        <dbReference type="Pfam" id="PF12894"/>
    </source>
</evidence>
<dbReference type="InterPro" id="IPR006594">
    <property type="entry name" value="LisH"/>
</dbReference>
<dbReference type="EMBL" id="JAKLMC020000027">
    <property type="protein sequence ID" value="KAK5950406.1"/>
    <property type="molecule type" value="Genomic_DNA"/>
</dbReference>
<keyword evidence="9" id="KW-1185">Reference proteome</keyword>
<evidence type="ECO:0000256" key="6">
    <source>
        <dbReference type="SAM" id="MobiDB-lite"/>
    </source>
</evidence>
<dbReference type="AlphaFoldDB" id="A0AAN8I5H4"/>
<feature type="region of interest" description="Disordered" evidence="6">
    <location>
        <begin position="624"/>
        <end position="648"/>
    </location>
</feature>
<dbReference type="GO" id="GO:0034967">
    <property type="term" value="C:Set3 complex"/>
    <property type="evidence" value="ECO:0007669"/>
    <property type="project" value="TreeGrafter"/>
</dbReference>
<dbReference type="Pfam" id="PF00400">
    <property type="entry name" value="WD40"/>
    <property type="match status" value="1"/>
</dbReference>
<keyword evidence="3" id="KW-0677">Repeat</keyword>
<dbReference type="InterPro" id="IPR001680">
    <property type="entry name" value="WD40_rpt"/>
</dbReference>
<keyword evidence="2 5" id="KW-0853">WD repeat</keyword>
<dbReference type="GO" id="GO:0003714">
    <property type="term" value="F:transcription corepressor activity"/>
    <property type="evidence" value="ECO:0007669"/>
    <property type="project" value="InterPro"/>
</dbReference>
<dbReference type="PANTHER" id="PTHR22846">
    <property type="entry name" value="WD40 REPEAT PROTEIN"/>
    <property type="match status" value="1"/>
</dbReference>